<gene>
    <name evidence="2" type="ORF">DM01DRAFT_1375189</name>
</gene>
<dbReference type="Proteomes" id="UP000242146">
    <property type="component" value="Unassembled WGS sequence"/>
</dbReference>
<evidence type="ECO:0000313" key="2">
    <source>
        <dbReference type="EMBL" id="ORX51979.1"/>
    </source>
</evidence>
<organism evidence="2 3">
    <name type="scientific">Hesseltinella vesiculosa</name>
    <dbReference type="NCBI Taxonomy" id="101127"/>
    <lineage>
        <taxon>Eukaryota</taxon>
        <taxon>Fungi</taxon>
        <taxon>Fungi incertae sedis</taxon>
        <taxon>Mucoromycota</taxon>
        <taxon>Mucoromycotina</taxon>
        <taxon>Mucoromycetes</taxon>
        <taxon>Mucorales</taxon>
        <taxon>Cunninghamellaceae</taxon>
        <taxon>Hesseltinella</taxon>
    </lineage>
</organism>
<feature type="compositionally biased region" description="Basic residues" evidence="1">
    <location>
        <begin position="133"/>
        <end position="148"/>
    </location>
</feature>
<comment type="caution">
    <text evidence="2">The sequence shown here is derived from an EMBL/GenBank/DDBJ whole genome shotgun (WGS) entry which is preliminary data.</text>
</comment>
<feature type="region of interest" description="Disordered" evidence="1">
    <location>
        <begin position="129"/>
        <end position="148"/>
    </location>
</feature>
<accession>A0A1X2GEM2</accession>
<reference evidence="2 3" key="1">
    <citation type="submission" date="2016-07" db="EMBL/GenBank/DDBJ databases">
        <title>Pervasive Adenine N6-methylation of Active Genes in Fungi.</title>
        <authorList>
            <consortium name="DOE Joint Genome Institute"/>
            <person name="Mondo S.J."/>
            <person name="Dannebaum R.O."/>
            <person name="Kuo R.C."/>
            <person name="Labutti K."/>
            <person name="Haridas S."/>
            <person name="Kuo A."/>
            <person name="Salamov A."/>
            <person name="Ahrendt S.R."/>
            <person name="Lipzen A."/>
            <person name="Sullivan W."/>
            <person name="Andreopoulos W.B."/>
            <person name="Clum A."/>
            <person name="Lindquist E."/>
            <person name="Daum C."/>
            <person name="Ramamoorthy G.K."/>
            <person name="Gryganskyi A."/>
            <person name="Culley D."/>
            <person name="Magnuson J.K."/>
            <person name="James T.Y."/>
            <person name="O'Malley M.A."/>
            <person name="Stajich J.E."/>
            <person name="Spatafora J.W."/>
            <person name="Visel A."/>
            <person name="Grigoriev I.V."/>
        </authorList>
    </citation>
    <scope>NUCLEOTIDE SEQUENCE [LARGE SCALE GENOMIC DNA]</scope>
    <source>
        <strain evidence="2 3">NRRL 3301</strain>
    </source>
</reference>
<dbReference type="OrthoDB" id="2266051at2759"/>
<dbReference type="EMBL" id="MCGT01000019">
    <property type="protein sequence ID" value="ORX51979.1"/>
    <property type="molecule type" value="Genomic_DNA"/>
</dbReference>
<sequence>MVSNANSKNPQWENRFTSDEIDEMRKHRPQTLPPCPEQLLNYLNQFSDIKTLDALISQVKKRQYDFDQEFDLEWAQYSIISALRLFQGNYFPLTDQTEADMIRRVWSFIDSAFDNVNLDVRCGEKESIASSQRKNRGRSRNDRKKHGHRSDLLFKCTEGELGCAEVGKKDDGDNGSKELYELGLKCPKMMKDQLCHLIKATPHHEYSLVIAGFVMMGLKLRAVVLDRSSTYVCRIQKTPALFFPSKVETIGARLGALLALVMQVKQLLCQTLSLVNEPVPVVSQGFDNANGNEDLPFCATSP</sequence>
<dbReference type="AlphaFoldDB" id="A0A1X2GEM2"/>
<keyword evidence="3" id="KW-1185">Reference proteome</keyword>
<evidence type="ECO:0000256" key="1">
    <source>
        <dbReference type="SAM" id="MobiDB-lite"/>
    </source>
</evidence>
<evidence type="ECO:0008006" key="4">
    <source>
        <dbReference type="Google" id="ProtNLM"/>
    </source>
</evidence>
<name>A0A1X2GEM2_9FUNG</name>
<proteinExistence type="predicted"/>
<protein>
    <recommendedName>
        <fullName evidence="4">Fungal-type protein kinase domain-containing protein</fullName>
    </recommendedName>
</protein>
<evidence type="ECO:0000313" key="3">
    <source>
        <dbReference type="Proteomes" id="UP000242146"/>
    </source>
</evidence>